<proteinExistence type="predicted"/>
<protein>
    <submittedName>
        <fullName evidence="1">Uncharacterized protein</fullName>
    </submittedName>
</protein>
<accession>A0A0B1TNX7</accession>
<evidence type="ECO:0000313" key="2">
    <source>
        <dbReference type="Proteomes" id="UP000053660"/>
    </source>
</evidence>
<dbReference type="Proteomes" id="UP000053660">
    <property type="component" value="Unassembled WGS sequence"/>
</dbReference>
<dbReference type="EMBL" id="KN549440">
    <property type="protein sequence ID" value="KHJ97532.1"/>
    <property type="molecule type" value="Genomic_DNA"/>
</dbReference>
<gene>
    <name evidence="1" type="ORF">OESDEN_02489</name>
</gene>
<reference evidence="1 2" key="1">
    <citation type="submission" date="2014-03" db="EMBL/GenBank/DDBJ databases">
        <title>Draft genome of the hookworm Oesophagostomum dentatum.</title>
        <authorList>
            <person name="Mitreva M."/>
        </authorList>
    </citation>
    <scope>NUCLEOTIDE SEQUENCE [LARGE SCALE GENOMIC DNA]</scope>
    <source>
        <strain evidence="1 2">OD-Hann</strain>
    </source>
</reference>
<dbReference type="AlphaFoldDB" id="A0A0B1TNX7"/>
<name>A0A0B1TNX7_OESDE</name>
<keyword evidence="2" id="KW-1185">Reference proteome</keyword>
<sequence>MLRAADIFNALQSDFVYFWFCRDVRRFGYDEEHQLWLSSNKEAKRSSFVGISQNEIPAAIKIKE</sequence>
<organism evidence="1 2">
    <name type="scientific">Oesophagostomum dentatum</name>
    <name type="common">Nodular worm</name>
    <dbReference type="NCBI Taxonomy" id="61180"/>
    <lineage>
        <taxon>Eukaryota</taxon>
        <taxon>Metazoa</taxon>
        <taxon>Ecdysozoa</taxon>
        <taxon>Nematoda</taxon>
        <taxon>Chromadorea</taxon>
        <taxon>Rhabditida</taxon>
        <taxon>Rhabditina</taxon>
        <taxon>Rhabditomorpha</taxon>
        <taxon>Strongyloidea</taxon>
        <taxon>Strongylidae</taxon>
        <taxon>Oesophagostomum</taxon>
    </lineage>
</organism>
<evidence type="ECO:0000313" key="1">
    <source>
        <dbReference type="EMBL" id="KHJ97532.1"/>
    </source>
</evidence>